<dbReference type="Gene3D" id="2.60.120.260">
    <property type="entry name" value="Galactose-binding domain-like"/>
    <property type="match status" value="1"/>
</dbReference>
<dbReference type="InterPro" id="IPR000601">
    <property type="entry name" value="PKD_dom"/>
</dbReference>
<reference evidence="6" key="1">
    <citation type="submission" date="2020-09" db="EMBL/GenBank/DDBJ databases">
        <title>Pelagicoccus enzymogenes sp. nov. with an EPS production, isolated from marine sediment.</title>
        <authorList>
            <person name="Feng X."/>
        </authorList>
    </citation>
    <scope>NUCLEOTIDE SEQUENCE</scope>
    <source>
        <strain evidence="6">NFK12</strain>
    </source>
</reference>
<feature type="domain" description="Fibronectin type-III" evidence="5">
    <location>
        <begin position="698"/>
        <end position="783"/>
    </location>
</feature>
<dbReference type="Pfam" id="PF00041">
    <property type="entry name" value="fn3"/>
    <property type="match status" value="3"/>
</dbReference>
<dbReference type="InterPro" id="IPR035986">
    <property type="entry name" value="PKD_dom_sf"/>
</dbReference>
<dbReference type="Gene3D" id="2.60.40.10">
    <property type="entry name" value="Immunoglobulins"/>
    <property type="match status" value="5"/>
</dbReference>
<dbReference type="SMART" id="SM00089">
    <property type="entry name" value="PKD"/>
    <property type="match status" value="1"/>
</dbReference>
<evidence type="ECO:0000256" key="2">
    <source>
        <dbReference type="SAM" id="MobiDB-lite"/>
    </source>
</evidence>
<dbReference type="InterPro" id="IPR011050">
    <property type="entry name" value="Pectin_lyase_fold/virulence"/>
</dbReference>
<keyword evidence="7" id="KW-1185">Reference proteome</keyword>
<sequence length="2054" mass="215939">MKRSSPTFLLKLLAALSLLALPALLHAVDYYVTPSGAGTQDGSDWANAYDQNQIDSLVDSTLPGDRVLLGSGTYTIPSLSINSSGTAGSPKGLIGVDTGGGLPLFQGTFDVNNNASSHFIRIPGAAHYWEIKNLRFKDQPFVITLTRNGTTDTLRTNLVFENLHFDTIEDAIRLYNASDILVKDCTVIRHTKKAFRIGDHSSFVTFDSCFTDCNGGDLSFPSRSIPNGFAADDTDGEPIIHDITFRDCVAINNGYSQSSGSYWNGDGFSTERGAYNIFYIRCKAYGNNDAGFDNKASYITYQDCVSAGNSRGYRHWADNGQMFNCVASFNSKKGGTGSSYGLWVSGNGGEITVDFSTMHGAGHGVTVENGGTATISDSILSTTSSSSVFASSIANLIDTATYRPGEGTDPQYIAADPAWQGVPLDAMDSLTYGLTKGYSSERVDETPNVAPTLSITSSSTGGVSPTTIDFTSTAADSDGNIISTLWDFGDGNVTNEPNPSHTYNVPGSYEAECTVTDNRGAKASQSINIVITFPTTPVASRIESGGTDDFTDSNGNVWAADHSSDTGGGLADRGAIEIAGTVDDRIYQTERWGISDYRIILANGLYEVKLHFAETYSGITASGQRVFTVSGEDSYPAGWVDIDVFAEAGGSNAALVKTGFVEVEDNILDLVFTASADNPMISGIEILPATSGDLPPEPSSNFYASNIQTEGFTVSWDAATDETGVASYDVYLNGQYEGTTSATSYTFTGLAPYTSYFVSLRARDVSGNLSALSEEAIVKTLDDGTVGNEIILDNDAPLGVSFVGEWPTSSATSGYWGDNYQHNNDSDQGNKSVTYTPDLPAARTYDIYLRWTSASNRASNLPIDIVHANGTDTLSVNQRSDGGQWNLLGTYELAAGSANSVTLRTDSVNGYVIADAVRFLANDGPAPDTEAPSTPANLQSNAIGENSFSFSWDASTDNEGVTGYEVYLNGSLYNTATETSQTITGLSPETAYDVHVIAFDAAGNSSAASDTLTVTTLTETTGGGGGTSSDGIISFNVTNPGLELAATDSLGAVAATNWHNSTVNNESFTDVSDSEGIATTLDFRFSNTPFFYPNDTPEYPAPLADDASMMRTQRANSSSTRTAAYAEQIPYDNFDVYIYWGGIRSADTPPETMMVEYQVFDGSNWVTQETKYIRDDDRMWDGSYNESSALTAADATDGNEYVVFRGRSDVEFKILTTSGRRVGMSGLQIVSRDITPPSVPTNLQSSNIVTDSFTLSWDASTDNVAVTAYEVYLDGTLYGTVTDTTADITGLSPESTYSVTVLALDEAGNASLESDVLSVTTASAGGGTSSNGIVSFNVTNPGLELAATDSLGAVPASNWHNSTANNESFTDATDSEGVATTLDLRFSNTPFFYPNDTPEYPAPLADDASMMRTQRANSSSSKVAVYAEEVPYNTYDVYIYWGGVRTSDSTPKTMSVEFQQWDGSAWVTQETKYIRDDDRAWDGTYDESTALTAADAVDGNEYIVFRSRSDLEFKILADAGRRIGISGIQIVSRDTNGNSNGSGGTGEPAGSSPEITSDSTTAGTYGDTFSYSILASDTPSSYAATGLPADLTIDTATGEITGTLIETGSFSIELTATNQYGSGSATLVLDVAPASQAITLEAIANKTFGDAAFPVNATASSGLPVALAVISGPAEISGNTVTLTGAGTVTVEATQSGNANYTAAPAQQASFEVARATANISLDGLWQVYDGAPADLSAAADPDSLEVSLLFDGSPVAPTYPGSYDVTAIIDDANYQGETNGTLTIVATALVRYAPTLNGGVIGSVQVAEAGSFKLNGGTSLSGDLLLPGTPQIRVNGQPRFSGEVTADGDASPEGYRITLNGGASLRNIVRRVNAPAFPEAVSEATPSGIRSLSLNLPTDSIGDPTTLLDLTLNSEAGAHALPAGTYGKLTANGSSGFILGTAGATEPEVYNLQGITLNGAATSIQILGPVVINIAGEVVLNDATIGDETTPESLWLRFADGDLTLNGSASLHGFVEAPHSKITLNGSSTLQGCIASEQLVINGNALLSWDDAP</sequence>
<evidence type="ECO:0000256" key="1">
    <source>
        <dbReference type="ARBA" id="ARBA00022737"/>
    </source>
</evidence>
<dbReference type="Pfam" id="PF05345">
    <property type="entry name" value="He_PIG"/>
    <property type="match status" value="1"/>
</dbReference>
<dbReference type="InterPro" id="IPR006626">
    <property type="entry name" value="PbH1"/>
</dbReference>
<proteinExistence type="predicted"/>
<feature type="domain" description="PKD" evidence="4">
    <location>
        <begin position="451"/>
        <end position="538"/>
    </location>
</feature>
<dbReference type="InterPro" id="IPR012334">
    <property type="entry name" value="Pectin_lyas_fold"/>
</dbReference>
<dbReference type="SUPFAM" id="SSF49299">
    <property type="entry name" value="PKD domain"/>
    <property type="match status" value="1"/>
</dbReference>
<organism evidence="6 7">
    <name type="scientific">Pelagicoccus enzymogenes</name>
    <dbReference type="NCBI Taxonomy" id="2773457"/>
    <lineage>
        <taxon>Bacteria</taxon>
        <taxon>Pseudomonadati</taxon>
        <taxon>Verrucomicrobiota</taxon>
        <taxon>Opitutia</taxon>
        <taxon>Puniceicoccales</taxon>
        <taxon>Pelagicoccaceae</taxon>
        <taxon>Pelagicoccus</taxon>
    </lineage>
</organism>
<dbReference type="Gene3D" id="2.160.20.10">
    <property type="entry name" value="Single-stranded right-handed beta-helix, Pectin lyase-like"/>
    <property type="match status" value="1"/>
</dbReference>
<dbReference type="SUPFAM" id="SSF51126">
    <property type="entry name" value="Pectin lyase-like"/>
    <property type="match status" value="1"/>
</dbReference>
<evidence type="ECO:0000313" key="6">
    <source>
        <dbReference type="EMBL" id="MBD5778572.1"/>
    </source>
</evidence>
<evidence type="ECO:0000259" key="4">
    <source>
        <dbReference type="PROSITE" id="PS50093"/>
    </source>
</evidence>
<dbReference type="EMBL" id="JACYFG010000006">
    <property type="protein sequence ID" value="MBD5778572.1"/>
    <property type="molecule type" value="Genomic_DNA"/>
</dbReference>
<dbReference type="Gene3D" id="2.60.120.430">
    <property type="entry name" value="Galactose-binding lectin"/>
    <property type="match status" value="1"/>
</dbReference>
<accession>A0A927IE22</accession>
<keyword evidence="3" id="KW-0732">Signal</keyword>
<dbReference type="InterPro" id="IPR043772">
    <property type="entry name" value="MBG_3"/>
</dbReference>
<gene>
    <name evidence="6" type="ORF">IEN85_03650</name>
</gene>
<evidence type="ECO:0000259" key="5">
    <source>
        <dbReference type="PROSITE" id="PS50853"/>
    </source>
</evidence>
<dbReference type="RefSeq" id="WP_191615708.1">
    <property type="nucleotide sequence ID" value="NZ_JACYFG010000006.1"/>
</dbReference>
<dbReference type="CDD" id="cd00063">
    <property type="entry name" value="FN3"/>
    <property type="match status" value="3"/>
</dbReference>
<protein>
    <submittedName>
        <fullName evidence="6">Fibronectin type III domain-containing protein</fullName>
    </submittedName>
</protein>
<dbReference type="InterPro" id="IPR033803">
    <property type="entry name" value="CBD-like_Golvesin-Xly"/>
</dbReference>
<dbReference type="InterPro" id="IPR036116">
    <property type="entry name" value="FN3_sf"/>
</dbReference>
<dbReference type="Proteomes" id="UP000622317">
    <property type="component" value="Unassembled WGS sequence"/>
</dbReference>
<dbReference type="SUPFAM" id="SSF49313">
    <property type="entry name" value="Cadherin-like"/>
    <property type="match status" value="1"/>
</dbReference>
<dbReference type="InterPro" id="IPR008979">
    <property type="entry name" value="Galactose-bd-like_sf"/>
</dbReference>
<dbReference type="PANTHER" id="PTHR46708">
    <property type="entry name" value="TENASCIN"/>
    <property type="match status" value="1"/>
</dbReference>
<dbReference type="Pfam" id="PF18911">
    <property type="entry name" value="PKD_4"/>
    <property type="match status" value="1"/>
</dbReference>
<feature type="chain" id="PRO_5037693213" evidence="3">
    <location>
        <begin position="28"/>
        <end position="2054"/>
    </location>
</feature>
<dbReference type="InterPro" id="IPR003961">
    <property type="entry name" value="FN3_dom"/>
</dbReference>
<feature type="domain" description="Fibronectin type-III" evidence="5">
    <location>
        <begin position="934"/>
        <end position="1019"/>
    </location>
</feature>
<dbReference type="Pfam" id="PF18887">
    <property type="entry name" value="MBG_3"/>
    <property type="match status" value="1"/>
</dbReference>
<dbReference type="Pfam" id="PF25275">
    <property type="entry name" value="Golvesin_C"/>
    <property type="match status" value="1"/>
</dbReference>
<feature type="region of interest" description="Disordered" evidence="2">
    <location>
        <begin position="1532"/>
        <end position="1561"/>
    </location>
</feature>
<dbReference type="InterPro" id="IPR050991">
    <property type="entry name" value="ECM_Regulatory_Proteins"/>
</dbReference>
<dbReference type="InterPro" id="IPR013783">
    <property type="entry name" value="Ig-like_fold"/>
</dbReference>
<dbReference type="GO" id="GO:0005509">
    <property type="term" value="F:calcium ion binding"/>
    <property type="evidence" value="ECO:0007669"/>
    <property type="project" value="InterPro"/>
</dbReference>
<dbReference type="InterPro" id="IPR022409">
    <property type="entry name" value="PKD/Chitinase_dom"/>
</dbReference>
<dbReference type="SUPFAM" id="SSF49785">
    <property type="entry name" value="Galactose-binding domain-like"/>
    <property type="match status" value="1"/>
</dbReference>
<dbReference type="SMART" id="SM00060">
    <property type="entry name" value="FN3"/>
    <property type="match status" value="3"/>
</dbReference>
<comment type="caution">
    <text evidence="6">The sequence shown here is derived from an EMBL/GenBank/DDBJ whole genome shotgun (WGS) entry which is preliminary data.</text>
</comment>
<dbReference type="InterPro" id="IPR015919">
    <property type="entry name" value="Cadherin-like_sf"/>
</dbReference>
<dbReference type="Pfam" id="PF11721">
    <property type="entry name" value="Malectin"/>
    <property type="match status" value="1"/>
</dbReference>
<evidence type="ECO:0000256" key="3">
    <source>
        <dbReference type="SAM" id="SignalP"/>
    </source>
</evidence>
<dbReference type="PROSITE" id="PS50853">
    <property type="entry name" value="FN3"/>
    <property type="match status" value="3"/>
</dbReference>
<evidence type="ECO:0000313" key="7">
    <source>
        <dbReference type="Proteomes" id="UP000622317"/>
    </source>
</evidence>
<dbReference type="GO" id="GO:0016020">
    <property type="term" value="C:membrane"/>
    <property type="evidence" value="ECO:0007669"/>
    <property type="project" value="InterPro"/>
</dbReference>
<feature type="signal peptide" evidence="3">
    <location>
        <begin position="1"/>
        <end position="27"/>
    </location>
</feature>
<feature type="domain" description="Fibronectin type-III" evidence="5">
    <location>
        <begin position="1239"/>
        <end position="1324"/>
    </location>
</feature>
<dbReference type="CDD" id="cd00146">
    <property type="entry name" value="PKD"/>
    <property type="match status" value="1"/>
</dbReference>
<dbReference type="SMART" id="SM00710">
    <property type="entry name" value="PbH1"/>
    <property type="match status" value="8"/>
</dbReference>
<keyword evidence="1" id="KW-0677">Repeat</keyword>
<dbReference type="InterPro" id="IPR021720">
    <property type="entry name" value="Malectin_dom"/>
</dbReference>
<dbReference type="PROSITE" id="PS50093">
    <property type="entry name" value="PKD"/>
    <property type="match status" value="1"/>
</dbReference>
<dbReference type="PANTHER" id="PTHR46708:SF2">
    <property type="entry name" value="FIBRONECTIN TYPE-III DOMAIN-CONTAINING PROTEIN"/>
    <property type="match status" value="1"/>
</dbReference>
<dbReference type="SUPFAM" id="SSF49265">
    <property type="entry name" value="Fibronectin type III"/>
    <property type="match status" value="2"/>
</dbReference>
<name>A0A927IE22_9BACT</name>